<accession>A0AAD9LBN9</accession>
<reference evidence="2" key="1">
    <citation type="submission" date="2023-08" db="EMBL/GenBank/DDBJ databases">
        <title>Reference Genome Resource for the Citrus Pathogen Phytophthora citrophthora.</title>
        <authorList>
            <person name="Moller H."/>
            <person name="Coetzee B."/>
            <person name="Rose L.J."/>
            <person name="Van Niekerk J.M."/>
        </authorList>
    </citation>
    <scope>NUCLEOTIDE SEQUENCE</scope>
    <source>
        <strain evidence="2">STE-U-9442</strain>
    </source>
</reference>
<evidence type="ECO:0000256" key="1">
    <source>
        <dbReference type="SAM" id="MobiDB-lite"/>
    </source>
</evidence>
<organism evidence="2 3">
    <name type="scientific">Phytophthora citrophthora</name>
    <dbReference type="NCBI Taxonomy" id="4793"/>
    <lineage>
        <taxon>Eukaryota</taxon>
        <taxon>Sar</taxon>
        <taxon>Stramenopiles</taxon>
        <taxon>Oomycota</taxon>
        <taxon>Peronosporomycetes</taxon>
        <taxon>Peronosporales</taxon>
        <taxon>Peronosporaceae</taxon>
        <taxon>Phytophthora</taxon>
    </lineage>
</organism>
<protein>
    <submittedName>
        <fullName evidence="2">Uncharacterized protein</fullName>
    </submittedName>
</protein>
<name>A0AAD9LBN9_9STRA</name>
<gene>
    <name evidence="2" type="ORF">P3T76_013897</name>
</gene>
<comment type="caution">
    <text evidence="2">The sequence shown here is derived from an EMBL/GenBank/DDBJ whole genome shotgun (WGS) entry which is preliminary data.</text>
</comment>
<evidence type="ECO:0000313" key="2">
    <source>
        <dbReference type="EMBL" id="KAK1930575.1"/>
    </source>
</evidence>
<evidence type="ECO:0000313" key="3">
    <source>
        <dbReference type="Proteomes" id="UP001259832"/>
    </source>
</evidence>
<feature type="region of interest" description="Disordered" evidence="1">
    <location>
        <begin position="1"/>
        <end position="60"/>
    </location>
</feature>
<dbReference type="EMBL" id="JASMQC010000038">
    <property type="protein sequence ID" value="KAK1930575.1"/>
    <property type="molecule type" value="Genomic_DNA"/>
</dbReference>
<sequence>MRPPRGGSEVHMVRLQVPPRNVQEDETPLQDADDPKVRNPDAMSTIYEHPDEILDDVSDE</sequence>
<keyword evidence="3" id="KW-1185">Reference proteome</keyword>
<proteinExistence type="predicted"/>
<dbReference type="AlphaFoldDB" id="A0AAD9LBN9"/>
<dbReference type="Proteomes" id="UP001259832">
    <property type="component" value="Unassembled WGS sequence"/>
</dbReference>